<keyword evidence="3" id="KW-1185">Reference proteome</keyword>
<reference evidence="2" key="1">
    <citation type="journal article" date="2022" name="Int. J. Mol. Sci.">
        <title>Draft Genome of Tanacetum Coccineum: Genomic Comparison of Closely Related Tanacetum-Family Plants.</title>
        <authorList>
            <person name="Yamashiro T."/>
            <person name="Shiraishi A."/>
            <person name="Nakayama K."/>
            <person name="Satake H."/>
        </authorList>
    </citation>
    <scope>NUCLEOTIDE SEQUENCE</scope>
</reference>
<feature type="compositionally biased region" description="Polar residues" evidence="1">
    <location>
        <begin position="24"/>
        <end position="35"/>
    </location>
</feature>
<dbReference type="Proteomes" id="UP001151760">
    <property type="component" value="Unassembled WGS sequence"/>
</dbReference>
<sequence length="146" mass="16295">MAEKILKTPMDLSSCVDAVKRYTPPNQRDQTNSYVSDGDKVQEDRSDPPSLIALKGCCSSEAYQLLNNRWAAAMSAYENPSTDLSEKPVMYAGSGATEVEGSSHQIDFLSELRKAMKHLAYLDHISILIIHIFKPSRIHCLLDHIL</sequence>
<organism evidence="2 3">
    <name type="scientific">Tanacetum coccineum</name>
    <dbReference type="NCBI Taxonomy" id="301880"/>
    <lineage>
        <taxon>Eukaryota</taxon>
        <taxon>Viridiplantae</taxon>
        <taxon>Streptophyta</taxon>
        <taxon>Embryophyta</taxon>
        <taxon>Tracheophyta</taxon>
        <taxon>Spermatophyta</taxon>
        <taxon>Magnoliopsida</taxon>
        <taxon>eudicotyledons</taxon>
        <taxon>Gunneridae</taxon>
        <taxon>Pentapetalae</taxon>
        <taxon>asterids</taxon>
        <taxon>campanulids</taxon>
        <taxon>Asterales</taxon>
        <taxon>Asteraceae</taxon>
        <taxon>Asteroideae</taxon>
        <taxon>Anthemideae</taxon>
        <taxon>Anthemidinae</taxon>
        <taxon>Tanacetum</taxon>
    </lineage>
</organism>
<dbReference type="EMBL" id="BQNB010016288">
    <property type="protein sequence ID" value="GJT50034.1"/>
    <property type="molecule type" value="Genomic_DNA"/>
</dbReference>
<evidence type="ECO:0000256" key="1">
    <source>
        <dbReference type="SAM" id="MobiDB-lite"/>
    </source>
</evidence>
<proteinExistence type="predicted"/>
<dbReference type="PANTHER" id="PTHR36032:SF1">
    <property type="entry name" value="PHOSPHOPANTOTHENATE--CYSTEINE LIGASE 2"/>
    <property type="match status" value="1"/>
</dbReference>
<gene>
    <name evidence="2" type="ORF">Tco_0976191</name>
</gene>
<evidence type="ECO:0000313" key="3">
    <source>
        <dbReference type="Proteomes" id="UP001151760"/>
    </source>
</evidence>
<accession>A0ABQ5EGI1</accession>
<protein>
    <submittedName>
        <fullName evidence="2">Uncharacterized protein</fullName>
    </submittedName>
</protein>
<evidence type="ECO:0000313" key="2">
    <source>
        <dbReference type="EMBL" id="GJT50034.1"/>
    </source>
</evidence>
<feature type="region of interest" description="Disordered" evidence="1">
    <location>
        <begin position="21"/>
        <end position="47"/>
    </location>
</feature>
<name>A0ABQ5EGI1_9ASTR</name>
<dbReference type="PANTHER" id="PTHR36032">
    <property type="entry name" value="PHOSPHOPANTOTHENATE--CYSTEINE LIGASE 2"/>
    <property type="match status" value="1"/>
</dbReference>
<reference evidence="2" key="2">
    <citation type="submission" date="2022-01" db="EMBL/GenBank/DDBJ databases">
        <authorList>
            <person name="Yamashiro T."/>
            <person name="Shiraishi A."/>
            <person name="Satake H."/>
            <person name="Nakayama K."/>
        </authorList>
    </citation>
    <scope>NUCLEOTIDE SEQUENCE</scope>
</reference>
<comment type="caution">
    <text evidence="2">The sequence shown here is derived from an EMBL/GenBank/DDBJ whole genome shotgun (WGS) entry which is preliminary data.</text>
</comment>
<feature type="compositionally biased region" description="Basic and acidic residues" evidence="1">
    <location>
        <begin position="37"/>
        <end position="47"/>
    </location>
</feature>